<dbReference type="EMBL" id="PGLV01000001">
    <property type="protein sequence ID" value="POZ57499.1"/>
    <property type="molecule type" value="Genomic_DNA"/>
</dbReference>
<keyword evidence="1" id="KW-0812">Transmembrane</keyword>
<evidence type="ECO:0000313" key="7">
    <source>
        <dbReference type="Proteomes" id="UP000255295"/>
    </source>
</evidence>
<dbReference type="EMBL" id="UFSZ01000001">
    <property type="protein sequence ID" value="SUV16226.1"/>
    <property type="molecule type" value="Genomic_DNA"/>
</dbReference>
<reference evidence="4 7" key="3">
    <citation type="submission" date="2018-06" db="EMBL/GenBank/DDBJ databases">
        <authorList>
            <consortium name="Pathogen Informatics"/>
            <person name="Doyle S."/>
        </authorList>
    </citation>
    <scope>NUCLEOTIDE SEQUENCE [LARGE SCALE GENOMIC DNA]</scope>
    <source>
        <strain evidence="4 7">NCTC10338</strain>
    </source>
</reference>
<dbReference type="Proteomes" id="UP000255295">
    <property type="component" value="Unassembled WGS sequence"/>
</dbReference>
<gene>
    <name evidence="2" type="ORF">LS41612_16935</name>
    <name evidence="3" type="ORF">LYSIN_02283</name>
    <name evidence="4" type="ORF">NCTC10338_01303</name>
</gene>
<dbReference type="Proteomes" id="UP000238825">
    <property type="component" value="Chromosome"/>
</dbReference>
<dbReference type="GeneID" id="48277886"/>
<dbReference type="Pfam" id="PF20589">
    <property type="entry name" value="DUF6790"/>
    <property type="match status" value="1"/>
</dbReference>
<evidence type="ECO:0000313" key="3">
    <source>
        <dbReference type="EMBL" id="POZ57499.1"/>
    </source>
</evidence>
<feature type="transmembrane region" description="Helical" evidence="1">
    <location>
        <begin position="98"/>
        <end position="117"/>
    </location>
</feature>
<keyword evidence="1" id="KW-1133">Transmembrane helix</keyword>
<keyword evidence="1" id="KW-0472">Membrane</keyword>
<evidence type="ECO:0000313" key="4">
    <source>
        <dbReference type="EMBL" id="SUV16226.1"/>
    </source>
</evidence>
<evidence type="ECO:0000313" key="6">
    <source>
        <dbReference type="Proteomes" id="UP000238825"/>
    </source>
</evidence>
<feature type="transmembrane region" description="Helical" evidence="1">
    <location>
        <begin position="138"/>
        <end position="157"/>
    </location>
</feature>
<accession>A0A2S5D343</accession>
<dbReference type="EMBL" id="CP019980">
    <property type="protein sequence ID" value="AVK97845.1"/>
    <property type="molecule type" value="Genomic_DNA"/>
</dbReference>
<evidence type="ECO:0000313" key="2">
    <source>
        <dbReference type="EMBL" id="AVK97845.1"/>
    </source>
</evidence>
<organism evidence="3 5">
    <name type="scientific">Lysinibacillus sphaericus</name>
    <name type="common">Bacillus sphaericus</name>
    <dbReference type="NCBI Taxonomy" id="1421"/>
    <lineage>
        <taxon>Bacteria</taxon>
        <taxon>Bacillati</taxon>
        <taxon>Bacillota</taxon>
        <taxon>Bacilli</taxon>
        <taxon>Bacillales</taxon>
        <taxon>Bacillaceae</taxon>
        <taxon>Lysinibacillus</taxon>
    </lineage>
</organism>
<reference evidence="3 5" key="2">
    <citation type="submission" date="2017-11" db="EMBL/GenBank/DDBJ databases">
        <title>Genome sequence of Lysinibacillus sphaericus, a lignin-degrading bacteria isolated from municipal solid waste soil.</title>
        <authorList>
            <person name="Persinoti G.F."/>
            <person name="Paixao D.A."/>
            <person name="Bugg T.D."/>
            <person name="Squina F.M."/>
        </authorList>
    </citation>
    <scope>NUCLEOTIDE SEQUENCE [LARGE SCALE GENOMIC DNA]</scope>
    <source>
        <strain evidence="3 5">A1</strain>
    </source>
</reference>
<proteinExistence type="predicted"/>
<keyword evidence="5" id="KW-1185">Reference proteome</keyword>
<dbReference type="Proteomes" id="UP000237319">
    <property type="component" value="Unassembled WGS sequence"/>
</dbReference>
<protein>
    <submittedName>
        <fullName evidence="3">Uncharacterized protein</fullName>
    </submittedName>
</protein>
<dbReference type="InterPro" id="IPR046740">
    <property type="entry name" value="DUF6790"/>
</dbReference>
<feature type="transmembrane region" description="Helical" evidence="1">
    <location>
        <begin position="30"/>
        <end position="53"/>
    </location>
</feature>
<dbReference type="AlphaFoldDB" id="A0A2S5D343"/>
<dbReference type="RefSeq" id="WP_024361545.1">
    <property type="nucleotide sequence ID" value="NZ_BJNS01000011.1"/>
</dbReference>
<reference evidence="2 6" key="1">
    <citation type="submission" date="2017-03" db="EMBL/GenBank/DDBJ databases">
        <title>The whole genome sequencing and assembly of Lysinibacillus sphaericus DSM 28T strain.</title>
        <authorList>
            <person name="Lee Y.-J."/>
            <person name="Yi H."/>
            <person name="Bahn Y.-S."/>
            <person name="Kim J.F."/>
            <person name="Lee D.-W."/>
        </authorList>
    </citation>
    <scope>NUCLEOTIDE SEQUENCE [LARGE SCALE GENOMIC DNA]</scope>
    <source>
        <strain evidence="2 6">DSM 28</strain>
    </source>
</reference>
<sequence length="158" mass="17495">MFFLVLWGLGIVTAVIDLYMKGFPSDPQLICSVILLHQFVVTFGLLGITGLLSNMIFAKQNAKMVGWPGGPFQIKYGFSQLGLGVMGVMCIWFRDGFWLGTIVAMYIYGISGLWSHWNVMKMNKKADADSIANIIMDIAYQTFITVLSIVIGGIWVIG</sequence>
<name>A0A2S5D343_LYSSH</name>
<evidence type="ECO:0000256" key="1">
    <source>
        <dbReference type="SAM" id="Phobius"/>
    </source>
</evidence>
<evidence type="ECO:0000313" key="5">
    <source>
        <dbReference type="Proteomes" id="UP000237319"/>
    </source>
</evidence>